<name>A0ABD2YPM9_9GENT</name>
<protein>
    <submittedName>
        <fullName evidence="1">Uncharacterized protein</fullName>
    </submittedName>
</protein>
<comment type="caution">
    <text evidence="1">The sequence shown here is derived from an EMBL/GenBank/DDBJ whole genome shotgun (WGS) entry which is preliminary data.</text>
</comment>
<dbReference type="AlphaFoldDB" id="A0ABD2YPM9"/>
<dbReference type="EMBL" id="JBJUIK010000013">
    <property type="protein sequence ID" value="KAL3508095.1"/>
    <property type="molecule type" value="Genomic_DNA"/>
</dbReference>
<keyword evidence="2" id="KW-1185">Reference proteome</keyword>
<dbReference type="Proteomes" id="UP001630127">
    <property type="component" value="Unassembled WGS sequence"/>
</dbReference>
<accession>A0ABD2YPM9</accession>
<evidence type="ECO:0000313" key="1">
    <source>
        <dbReference type="EMBL" id="KAL3508095.1"/>
    </source>
</evidence>
<gene>
    <name evidence="1" type="ORF">ACH5RR_033477</name>
</gene>
<sequence>MFRGHGDLLYSTTHNSSKPTSIVLLSSSSSSPDHHLFFFTLTFDSNNFATVKMLNTIPNTVTLFCMSTTNYWMNKIAGSCNGLVLLVREPKRWLFHDQRGTETCTKMLVVNVTTLESVELSNNPLEFDPYQNLDGLDSIV</sequence>
<organism evidence="1 2">
    <name type="scientific">Cinchona calisaya</name>
    <dbReference type="NCBI Taxonomy" id="153742"/>
    <lineage>
        <taxon>Eukaryota</taxon>
        <taxon>Viridiplantae</taxon>
        <taxon>Streptophyta</taxon>
        <taxon>Embryophyta</taxon>
        <taxon>Tracheophyta</taxon>
        <taxon>Spermatophyta</taxon>
        <taxon>Magnoliopsida</taxon>
        <taxon>eudicotyledons</taxon>
        <taxon>Gunneridae</taxon>
        <taxon>Pentapetalae</taxon>
        <taxon>asterids</taxon>
        <taxon>lamiids</taxon>
        <taxon>Gentianales</taxon>
        <taxon>Rubiaceae</taxon>
        <taxon>Cinchonoideae</taxon>
        <taxon>Cinchoneae</taxon>
        <taxon>Cinchona</taxon>
    </lineage>
</organism>
<evidence type="ECO:0000313" key="2">
    <source>
        <dbReference type="Proteomes" id="UP001630127"/>
    </source>
</evidence>
<reference evidence="1 2" key="1">
    <citation type="submission" date="2024-11" db="EMBL/GenBank/DDBJ databases">
        <title>A near-complete genome assembly of Cinchona calisaya.</title>
        <authorList>
            <person name="Lian D.C."/>
            <person name="Zhao X.W."/>
            <person name="Wei L."/>
        </authorList>
    </citation>
    <scope>NUCLEOTIDE SEQUENCE [LARGE SCALE GENOMIC DNA]</scope>
    <source>
        <tissue evidence="1">Nenye</tissue>
    </source>
</reference>
<proteinExistence type="predicted"/>